<evidence type="ECO:0000313" key="2">
    <source>
        <dbReference type="EMBL" id="KAL1524672.1"/>
    </source>
</evidence>
<feature type="compositionally biased region" description="Basic and acidic residues" evidence="1">
    <location>
        <begin position="150"/>
        <end position="169"/>
    </location>
</feature>
<keyword evidence="4" id="KW-1185">Reference proteome</keyword>
<dbReference type="EMBL" id="JBGBPQ010000001">
    <property type="protein sequence ID" value="KAL1530339.1"/>
    <property type="molecule type" value="Genomic_DNA"/>
</dbReference>
<organism evidence="2 4">
    <name type="scientific">Prymnesium parvum</name>
    <name type="common">Toxic golden alga</name>
    <dbReference type="NCBI Taxonomy" id="97485"/>
    <lineage>
        <taxon>Eukaryota</taxon>
        <taxon>Haptista</taxon>
        <taxon>Haptophyta</taxon>
        <taxon>Prymnesiophyceae</taxon>
        <taxon>Prymnesiales</taxon>
        <taxon>Prymnesiaceae</taxon>
        <taxon>Prymnesium</taxon>
    </lineage>
</organism>
<gene>
    <name evidence="3" type="ORF">AB1Y20_001248</name>
    <name evidence="2" type="ORF">AB1Y20_019558</name>
</gene>
<feature type="compositionally biased region" description="Basic residues" evidence="1">
    <location>
        <begin position="170"/>
        <end position="179"/>
    </location>
</feature>
<accession>A0AB34JUX8</accession>
<dbReference type="Proteomes" id="UP001515480">
    <property type="component" value="Unassembled WGS sequence"/>
</dbReference>
<evidence type="ECO:0000256" key="1">
    <source>
        <dbReference type="SAM" id="MobiDB-lite"/>
    </source>
</evidence>
<dbReference type="AlphaFoldDB" id="A0AB34JUX8"/>
<feature type="compositionally biased region" description="Basic and acidic residues" evidence="1">
    <location>
        <begin position="180"/>
        <end position="193"/>
    </location>
</feature>
<sequence length="236" mass="27116">MQRPVYGPHDEELPVRDWFDITLARVADDEAEKEEWSQMARVWRSKYKCKDVGGLMNLSQEQLEQAAMEAVGLDGAKGTVREHSQVALYQVGLLRRLLISSQTNGIGLLLTLQMKKEILIKCVGEAPFYWDEKEVVSWLVKPAHQAGNEPRVERDEPRDLRTEPSPRDKPRSKRGKPRSKRDEPRSKRDEPRRQSKRKAQARQHDSSEEDNSFSVDDDSDEENSPTEADSVCSENM</sequence>
<protein>
    <submittedName>
        <fullName evidence="2">Uncharacterized protein</fullName>
    </submittedName>
</protein>
<feature type="region of interest" description="Disordered" evidence="1">
    <location>
        <begin position="145"/>
        <end position="236"/>
    </location>
</feature>
<feature type="compositionally biased region" description="Acidic residues" evidence="1">
    <location>
        <begin position="207"/>
        <end position="224"/>
    </location>
</feature>
<evidence type="ECO:0000313" key="4">
    <source>
        <dbReference type="Proteomes" id="UP001515480"/>
    </source>
</evidence>
<proteinExistence type="predicted"/>
<reference evidence="2 4" key="1">
    <citation type="journal article" date="2024" name="Science">
        <title>Giant polyketide synthase enzymes in the biosynthesis of giant marine polyether toxins.</title>
        <authorList>
            <person name="Fallon T.R."/>
            <person name="Shende V.V."/>
            <person name="Wierzbicki I.H."/>
            <person name="Pendleton A.L."/>
            <person name="Watervoot N.F."/>
            <person name="Auber R.P."/>
            <person name="Gonzalez D.J."/>
            <person name="Wisecaver J.H."/>
            <person name="Moore B.S."/>
        </authorList>
    </citation>
    <scope>NUCLEOTIDE SEQUENCE [LARGE SCALE GENOMIC DNA]</scope>
    <source>
        <strain evidence="2 4">12B1</strain>
    </source>
</reference>
<name>A0AB34JUX8_PRYPA</name>
<evidence type="ECO:0000313" key="3">
    <source>
        <dbReference type="EMBL" id="KAL1530339.1"/>
    </source>
</evidence>
<dbReference type="EMBL" id="JBGBPQ010000005">
    <property type="protein sequence ID" value="KAL1524672.1"/>
    <property type="molecule type" value="Genomic_DNA"/>
</dbReference>
<comment type="caution">
    <text evidence="2">The sequence shown here is derived from an EMBL/GenBank/DDBJ whole genome shotgun (WGS) entry which is preliminary data.</text>
</comment>